<dbReference type="EMBL" id="BSOO01000023">
    <property type="protein sequence ID" value="GLR48318.1"/>
    <property type="molecule type" value="Genomic_DNA"/>
</dbReference>
<evidence type="ECO:0000256" key="1">
    <source>
        <dbReference type="SAM" id="SignalP"/>
    </source>
</evidence>
<evidence type="ECO:0000313" key="3">
    <source>
        <dbReference type="EMBL" id="GLR48318.1"/>
    </source>
</evidence>
<organism evidence="3 4">
    <name type="scientific">Sphingomonas astaxanthinifaciens DSM 22298</name>
    <dbReference type="NCBI Taxonomy" id="1123267"/>
    <lineage>
        <taxon>Bacteria</taxon>
        <taxon>Pseudomonadati</taxon>
        <taxon>Pseudomonadota</taxon>
        <taxon>Alphaproteobacteria</taxon>
        <taxon>Sphingomonadales</taxon>
        <taxon>Sphingomonadaceae</taxon>
        <taxon>Sphingomonas</taxon>
    </lineage>
</organism>
<gene>
    <name evidence="3" type="ORF">GCM10007925_20320</name>
</gene>
<dbReference type="InterPro" id="IPR021255">
    <property type="entry name" value="DUF2807"/>
</dbReference>
<feature type="domain" description="Putative auto-transporter adhesin head GIN" evidence="2">
    <location>
        <begin position="37"/>
        <end position="221"/>
    </location>
</feature>
<keyword evidence="1" id="KW-0732">Signal</keyword>
<keyword evidence="4" id="KW-1185">Reference proteome</keyword>
<protein>
    <submittedName>
        <fullName evidence="3">DUF2807 domain-containing protein</fullName>
    </submittedName>
</protein>
<sequence length="237" mass="23903">MRILLAGAIASMALAGCSAGRAESAGPTVSRSFPVGDFTRLEVAGPFDVRVATGKAASVTASGPQELIDRMEVAVEDGELRVRPQNKGWLNWGWNSGKAVVTVTVPALEGVRVAGSGDIDVDRVAGERFSSEIAGSGDLRLGAVQVKELKLAIAGSGSVKAAGQAEQASYKIAGSGDLDAGGVKTRRADASIAGSGSIRAYASETASAKINGSGDIEIGGGARCETAKHGSGDIRCS</sequence>
<dbReference type="PANTHER" id="PTHR39200">
    <property type="entry name" value="HYPOTHETICAL EXPORTED PROTEIN"/>
    <property type="match status" value="1"/>
</dbReference>
<dbReference type="PANTHER" id="PTHR39200:SF1">
    <property type="entry name" value="AUTO-TRANSPORTER ADHESIN HEAD GIN DOMAIN-CONTAINING PROTEIN-RELATED"/>
    <property type="match status" value="1"/>
</dbReference>
<dbReference type="RefSeq" id="WP_029941570.1">
    <property type="nucleotide sequence ID" value="NZ_BSOO01000023.1"/>
</dbReference>
<feature type="chain" id="PRO_5047243973" evidence="1">
    <location>
        <begin position="16"/>
        <end position="237"/>
    </location>
</feature>
<evidence type="ECO:0000313" key="4">
    <source>
        <dbReference type="Proteomes" id="UP001156703"/>
    </source>
</evidence>
<name>A0ABQ5ZBS3_9SPHN</name>
<dbReference type="PROSITE" id="PS51257">
    <property type="entry name" value="PROKAR_LIPOPROTEIN"/>
    <property type="match status" value="1"/>
</dbReference>
<evidence type="ECO:0000259" key="2">
    <source>
        <dbReference type="Pfam" id="PF10988"/>
    </source>
</evidence>
<feature type="signal peptide" evidence="1">
    <location>
        <begin position="1"/>
        <end position="15"/>
    </location>
</feature>
<dbReference type="Pfam" id="PF10988">
    <property type="entry name" value="DUF2807"/>
    <property type="match status" value="1"/>
</dbReference>
<dbReference type="Gene3D" id="2.160.20.120">
    <property type="match status" value="1"/>
</dbReference>
<comment type="caution">
    <text evidence="3">The sequence shown here is derived from an EMBL/GenBank/DDBJ whole genome shotgun (WGS) entry which is preliminary data.</text>
</comment>
<accession>A0ABQ5ZBS3</accession>
<proteinExistence type="predicted"/>
<dbReference type="Proteomes" id="UP001156703">
    <property type="component" value="Unassembled WGS sequence"/>
</dbReference>
<reference evidence="4" key="1">
    <citation type="journal article" date="2019" name="Int. J. Syst. Evol. Microbiol.">
        <title>The Global Catalogue of Microorganisms (GCM) 10K type strain sequencing project: providing services to taxonomists for standard genome sequencing and annotation.</title>
        <authorList>
            <consortium name="The Broad Institute Genomics Platform"/>
            <consortium name="The Broad Institute Genome Sequencing Center for Infectious Disease"/>
            <person name="Wu L."/>
            <person name="Ma J."/>
        </authorList>
    </citation>
    <scope>NUCLEOTIDE SEQUENCE [LARGE SCALE GENOMIC DNA]</scope>
    <source>
        <strain evidence="4">NBRC 102146</strain>
    </source>
</reference>